<organism evidence="10 11">
    <name type="scientific">Aneurinibacillus thermoaerophilus</name>
    <dbReference type="NCBI Taxonomy" id="143495"/>
    <lineage>
        <taxon>Bacteria</taxon>
        <taxon>Bacillati</taxon>
        <taxon>Bacillota</taxon>
        <taxon>Bacilli</taxon>
        <taxon>Bacillales</taxon>
        <taxon>Paenibacillaceae</taxon>
        <taxon>Aneurinibacillus group</taxon>
        <taxon>Aneurinibacillus</taxon>
    </lineage>
</organism>
<feature type="transmembrane region" description="Helical" evidence="7">
    <location>
        <begin position="320"/>
        <end position="341"/>
    </location>
</feature>
<sequence>MANYFLIILTFSPLLGVLLLAFIPKSLPGTVKAIGILATLVPLVLTFMLYANFNLVAEGMQLSQQWNWIRIPIGEQAIPITFEVGVDGLSMPLLVLTTVISTMAAVAALSINKRWKEFYILFLIVEMGMLGVFSSTNLFQFFIFFEFTIIPLFFMMGIWGYMDRERAAMKFLLYNGVGSAIMLIVFVTLFILVGTLSMEEIRQLLTDPMSPRNVPNLPGYIPDSIRFGLFLALLIAFAIKIPVVPFHTWMLKAYQEAHPAVIMISSGVLIKIGGYALIRMNAAFFPEWMNQLSTLIAVLGVINILYGAVLALVQDELKQMLAYSSVSHMGIMLLGLAATNLQGFQGAVFQMVSHGLIAALMFYMVSLVHERTGTSNIRELGGLAKSMPMISGVLLTAMMASAGLPGMSGFISEFLSFVGLFGVKPVIAAVGALGLILTAAYLLRAILGTTFGPIQQKHESLSDAQAIEVVPMVVLLSLVILIGVYPAVLSEPLQTTLQNIVPRIGG</sequence>
<dbReference type="Pfam" id="PF00361">
    <property type="entry name" value="Proton_antipo_M"/>
    <property type="match status" value="1"/>
</dbReference>
<dbReference type="EMBL" id="CP080764">
    <property type="protein sequence ID" value="QYY42591.1"/>
    <property type="molecule type" value="Genomic_DNA"/>
</dbReference>
<dbReference type="GeneID" id="97143166"/>
<evidence type="ECO:0000256" key="1">
    <source>
        <dbReference type="ARBA" id="ARBA00004651"/>
    </source>
</evidence>
<protein>
    <submittedName>
        <fullName evidence="10">NADH-quinone oxidoreductase subunit M</fullName>
    </submittedName>
</protein>
<dbReference type="PRINTS" id="PR01437">
    <property type="entry name" value="NUOXDRDTASE4"/>
</dbReference>
<dbReference type="GO" id="GO:0003954">
    <property type="term" value="F:NADH dehydrogenase activity"/>
    <property type="evidence" value="ECO:0007669"/>
    <property type="project" value="TreeGrafter"/>
</dbReference>
<feature type="transmembrane region" description="Helical" evidence="7">
    <location>
        <begin position="347"/>
        <end position="368"/>
    </location>
</feature>
<evidence type="ECO:0000313" key="11">
    <source>
        <dbReference type="Proteomes" id="UP000198956"/>
    </source>
</evidence>
<dbReference type="NCBIfam" id="TIGR01972">
    <property type="entry name" value="NDH_I_M"/>
    <property type="match status" value="1"/>
</dbReference>
<dbReference type="RefSeq" id="WP_057897420.1">
    <property type="nucleotide sequence ID" value="NZ_CP080764.1"/>
</dbReference>
<dbReference type="Proteomes" id="UP000826616">
    <property type="component" value="Chromosome"/>
</dbReference>
<evidence type="ECO:0000313" key="9">
    <source>
        <dbReference type="EMBL" id="QYY42591.1"/>
    </source>
</evidence>
<reference evidence="9 12" key="2">
    <citation type="submission" date="2021-08" db="EMBL/GenBank/DDBJ databases">
        <title>Complete genome sequence of the strain Aneurinibacillus thermoaerophilus CCM 8960.</title>
        <authorList>
            <person name="Musilova J."/>
            <person name="Kourilova X."/>
            <person name="Pernicova I."/>
            <person name="Bezdicek M."/>
            <person name="Lengerova M."/>
            <person name="Obruca S."/>
            <person name="Sedlar K."/>
        </authorList>
    </citation>
    <scope>NUCLEOTIDE SEQUENCE [LARGE SCALE GENOMIC DNA]</scope>
    <source>
        <strain evidence="9 12">CCM 8960</strain>
    </source>
</reference>
<feature type="transmembrane region" description="Helical" evidence="7">
    <location>
        <begin position="260"/>
        <end position="280"/>
    </location>
</feature>
<evidence type="ECO:0000256" key="4">
    <source>
        <dbReference type="ARBA" id="ARBA00022989"/>
    </source>
</evidence>
<proteinExistence type="inferred from homology"/>
<evidence type="ECO:0000256" key="6">
    <source>
        <dbReference type="RuleBase" id="RU000320"/>
    </source>
</evidence>
<feature type="transmembrane region" description="Helical" evidence="7">
    <location>
        <begin position="173"/>
        <end position="197"/>
    </location>
</feature>
<feature type="domain" description="NADH:quinone oxidoreductase/Mrp antiporter transmembrane" evidence="8">
    <location>
        <begin position="135"/>
        <end position="430"/>
    </location>
</feature>
<gene>
    <name evidence="9" type="ORF">K3F53_17435</name>
    <name evidence="10" type="ORF">SAMN04489735_101352</name>
</gene>
<reference evidence="10 11" key="1">
    <citation type="submission" date="2016-10" db="EMBL/GenBank/DDBJ databases">
        <authorList>
            <person name="de Groot N.N."/>
        </authorList>
    </citation>
    <scope>NUCLEOTIDE SEQUENCE [LARGE SCALE GENOMIC DNA]</scope>
    <source>
        <strain evidence="10 11">L 420-91</strain>
    </source>
</reference>
<dbReference type="InterPro" id="IPR001750">
    <property type="entry name" value="ND/Mrp_TM"/>
</dbReference>
<keyword evidence="12" id="KW-1185">Reference proteome</keyword>
<dbReference type="GO" id="GO:0008137">
    <property type="term" value="F:NADH dehydrogenase (ubiquinone) activity"/>
    <property type="evidence" value="ECO:0007669"/>
    <property type="project" value="InterPro"/>
</dbReference>
<dbReference type="GO" id="GO:0048039">
    <property type="term" value="F:ubiquinone binding"/>
    <property type="evidence" value="ECO:0007669"/>
    <property type="project" value="TreeGrafter"/>
</dbReference>
<dbReference type="InterPro" id="IPR010227">
    <property type="entry name" value="NADH_Q_OxRdtase_chainM/4"/>
</dbReference>
<comment type="similarity">
    <text evidence="2">Belongs to the complex I subunit 4 family.</text>
</comment>
<keyword evidence="5 7" id="KW-0472">Membrane</keyword>
<dbReference type="Proteomes" id="UP000198956">
    <property type="component" value="Unassembled WGS sequence"/>
</dbReference>
<evidence type="ECO:0000256" key="2">
    <source>
        <dbReference type="ARBA" id="ARBA00009025"/>
    </source>
</evidence>
<name>A0A1G8A0D3_ANETH</name>
<dbReference type="GO" id="GO:0005886">
    <property type="term" value="C:plasma membrane"/>
    <property type="evidence" value="ECO:0007669"/>
    <property type="project" value="UniProtKB-SubCell"/>
</dbReference>
<feature type="transmembrane region" description="Helical" evidence="7">
    <location>
        <begin position="217"/>
        <end position="239"/>
    </location>
</feature>
<dbReference type="PANTHER" id="PTHR43507">
    <property type="entry name" value="NADH-UBIQUINONE OXIDOREDUCTASE CHAIN 4"/>
    <property type="match status" value="1"/>
</dbReference>
<dbReference type="EMBL" id="FNDE01000013">
    <property type="protein sequence ID" value="SDH14287.1"/>
    <property type="molecule type" value="Genomic_DNA"/>
</dbReference>
<dbReference type="GO" id="GO:0015990">
    <property type="term" value="P:electron transport coupled proton transport"/>
    <property type="evidence" value="ECO:0007669"/>
    <property type="project" value="TreeGrafter"/>
</dbReference>
<evidence type="ECO:0000256" key="3">
    <source>
        <dbReference type="ARBA" id="ARBA00022692"/>
    </source>
</evidence>
<feature type="transmembrane region" description="Helical" evidence="7">
    <location>
        <begin position="118"/>
        <end position="135"/>
    </location>
</feature>
<evidence type="ECO:0000256" key="7">
    <source>
        <dbReference type="SAM" id="Phobius"/>
    </source>
</evidence>
<feature type="transmembrane region" description="Helical" evidence="7">
    <location>
        <begin position="6"/>
        <end position="23"/>
    </location>
</feature>
<dbReference type="AlphaFoldDB" id="A0A1G8A0D3"/>
<feature type="transmembrane region" description="Helical" evidence="7">
    <location>
        <begin position="292"/>
        <end position="313"/>
    </location>
</feature>
<feature type="transmembrane region" description="Helical" evidence="7">
    <location>
        <begin position="89"/>
        <end position="111"/>
    </location>
</feature>
<feature type="transmembrane region" description="Helical" evidence="7">
    <location>
        <begin position="417"/>
        <end position="443"/>
    </location>
</feature>
<feature type="transmembrane region" description="Helical" evidence="7">
    <location>
        <begin position="464"/>
        <end position="488"/>
    </location>
</feature>
<evidence type="ECO:0000313" key="12">
    <source>
        <dbReference type="Proteomes" id="UP000826616"/>
    </source>
</evidence>
<keyword evidence="3 6" id="KW-0812">Transmembrane</keyword>
<feature type="transmembrane region" description="Helical" evidence="7">
    <location>
        <begin position="141"/>
        <end position="161"/>
    </location>
</feature>
<feature type="transmembrane region" description="Helical" evidence="7">
    <location>
        <begin position="35"/>
        <end position="53"/>
    </location>
</feature>
<dbReference type="GO" id="GO:0042773">
    <property type="term" value="P:ATP synthesis coupled electron transport"/>
    <property type="evidence" value="ECO:0007669"/>
    <property type="project" value="InterPro"/>
</dbReference>
<evidence type="ECO:0000313" key="10">
    <source>
        <dbReference type="EMBL" id="SDH14287.1"/>
    </source>
</evidence>
<dbReference type="PANTHER" id="PTHR43507:SF1">
    <property type="entry name" value="NADH-UBIQUINONE OXIDOREDUCTASE CHAIN 4"/>
    <property type="match status" value="1"/>
</dbReference>
<keyword evidence="4 7" id="KW-1133">Transmembrane helix</keyword>
<comment type="subcellular location">
    <subcellularLocation>
        <location evidence="1">Cell membrane</location>
        <topology evidence="1">Multi-pass membrane protein</topology>
    </subcellularLocation>
    <subcellularLocation>
        <location evidence="6">Membrane</location>
        <topology evidence="6">Multi-pass membrane protein</topology>
    </subcellularLocation>
</comment>
<dbReference type="OrthoDB" id="9811718at2"/>
<evidence type="ECO:0000256" key="5">
    <source>
        <dbReference type="ARBA" id="ARBA00023136"/>
    </source>
</evidence>
<feature type="transmembrane region" description="Helical" evidence="7">
    <location>
        <begin position="389"/>
        <end position="411"/>
    </location>
</feature>
<evidence type="ECO:0000259" key="8">
    <source>
        <dbReference type="Pfam" id="PF00361"/>
    </source>
</evidence>
<accession>A0A1G8A0D3</accession>
<dbReference type="InterPro" id="IPR003918">
    <property type="entry name" value="NADH_UbQ_OxRdtase"/>
</dbReference>